<dbReference type="Gene3D" id="2.40.50.140">
    <property type="entry name" value="Nucleic acid-binding proteins"/>
    <property type="match status" value="4"/>
</dbReference>
<evidence type="ECO:0000313" key="4">
    <source>
        <dbReference type="EMBL" id="OGH60934.1"/>
    </source>
</evidence>
<comment type="caution">
    <text evidence="4">The sequence shown here is derived from an EMBL/GenBank/DDBJ whole genome shotgun (WGS) entry which is preliminary data.</text>
</comment>
<organism evidence="4 5">
    <name type="scientific">Candidatus Magasanikbacteria bacterium RIFCSPHIGHO2_01_FULL_50_8</name>
    <dbReference type="NCBI Taxonomy" id="1798674"/>
    <lineage>
        <taxon>Bacteria</taxon>
        <taxon>Candidatus Magasanikiibacteriota</taxon>
    </lineage>
</organism>
<gene>
    <name evidence="4" type="ORF">A2848_00065</name>
</gene>
<accession>A0A1F6LNS2</accession>
<dbReference type="CDD" id="cd04465">
    <property type="entry name" value="S1_RPS1_repeat_ec2_hs2"/>
    <property type="match status" value="1"/>
</dbReference>
<dbReference type="GO" id="GO:0003676">
    <property type="term" value="F:nucleic acid binding"/>
    <property type="evidence" value="ECO:0007669"/>
    <property type="project" value="InterPro"/>
</dbReference>
<dbReference type="PANTHER" id="PTHR47559">
    <property type="entry name" value="OS03G0844900 PROTEIN"/>
    <property type="match status" value="1"/>
</dbReference>
<comment type="function">
    <text evidence="1">Binds mRNA; thus facilitating recognition of the initiation point. It is needed to translate mRNA with a short Shine-Dalgarno (SD) purine-rich sequence.</text>
</comment>
<dbReference type="Pfam" id="PF00575">
    <property type="entry name" value="S1"/>
    <property type="match status" value="4"/>
</dbReference>
<sequence>MSNVAVKTGAFAKLLDEQFGSVPKVDDTLKGHVLSVGRNEVRIDIDGLRTGVIRGPQLFAESAEYRNLKVGDEVEATVIDLENENGELDLSFRTAGHARAWSKLEALRKSGEIVQARIKEANKGGLMVDLDGMDAFLPVSQLSGDHYPRVAGGDKNKILEKLREFVGQDLAVKVIDVNEKDEKLIVSEKSMGDESKSVATDKYKGGETIEGDVSAITAFGAFVKFDGVEGLVHISELAWQRIDHPKDVVHIGDHVKAEIIQVDGKKIFLSMKRLLPDPWKTVNEKYTVGQIVSGKIAKVNPYGLFVELDPEIQGLAHLSELSNDPIEDVAKAFAIGDVRDFEIVSIDPNEHRLGLRVPGVKTKTKSEKATKSEEKISDDKTEAEASATA</sequence>
<name>A0A1F6LNS2_9BACT</name>
<evidence type="ECO:0000313" key="5">
    <source>
        <dbReference type="Proteomes" id="UP000176329"/>
    </source>
</evidence>
<dbReference type="InterPro" id="IPR035104">
    <property type="entry name" value="Ribosomal_protein_S1-like"/>
</dbReference>
<proteinExistence type="predicted"/>
<evidence type="ECO:0000259" key="3">
    <source>
        <dbReference type="PROSITE" id="PS50126"/>
    </source>
</evidence>
<dbReference type="SUPFAM" id="SSF50249">
    <property type="entry name" value="Nucleic acid-binding proteins"/>
    <property type="match status" value="4"/>
</dbReference>
<feature type="domain" description="S1 motif" evidence="3">
    <location>
        <begin position="289"/>
        <end position="358"/>
    </location>
</feature>
<feature type="compositionally biased region" description="Basic and acidic residues" evidence="2">
    <location>
        <begin position="364"/>
        <end position="383"/>
    </location>
</feature>
<dbReference type="SMART" id="SM00316">
    <property type="entry name" value="S1"/>
    <property type="match status" value="4"/>
</dbReference>
<dbReference type="Proteomes" id="UP000176329">
    <property type="component" value="Unassembled WGS sequence"/>
</dbReference>
<feature type="domain" description="S1 motif" evidence="3">
    <location>
        <begin position="206"/>
        <end position="272"/>
    </location>
</feature>
<feature type="region of interest" description="Disordered" evidence="2">
    <location>
        <begin position="358"/>
        <end position="389"/>
    </location>
</feature>
<feature type="domain" description="S1 motif" evidence="3">
    <location>
        <begin position="26"/>
        <end position="93"/>
    </location>
</feature>
<dbReference type="PRINTS" id="PR00681">
    <property type="entry name" value="RIBOSOMALS1"/>
</dbReference>
<dbReference type="InterPro" id="IPR012340">
    <property type="entry name" value="NA-bd_OB-fold"/>
</dbReference>
<dbReference type="PROSITE" id="PS50126">
    <property type="entry name" value="S1"/>
    <property type="match status" value="4"/>
</dbReference>
<evidence type="ECO:0000256" key="2">
    <source>
        <dbReference type="SAM" id="MobiDB-lite"/>
    </source>
</evidence>
<dbReference type="InterPro" id="IPR003029">
    <property type="entry name" value="S1_domain"/>
</dbReference>
<dbReference type="EMBL" id="MFPV01000049">
    <property type="protein sequence ID" value="OGH60934.1"/>
    <property type="molecule type" value="Genomic_DNA"/>
</dbReference>
<protein>
    <recommendedName>
        <fullName evidence="3">S1 motif domain-containing protein</fullName>
    </recommendedName>
</protein>
<dbReference type="FunFam" id="2.40.50.140:FF:000103">
    <property type="entry name" value="protein RRP5 homolog"/>
    <property type="match status" value="1"/>
</dbReference>
<feature type="domain" description="S1 motif" evidence="3">
    <location>
        <begin position="111"/>
        <end position="189"/>
    </location>
</feature>
<reference evidence="4 5" key="1">
    <citation type="journal article" date="2016" name="Nat. Commun.">
        <title>Thousands of microbial genomes shed light on interconnected biogeochemical processes in an aquifer system.</title>
        <authorList>
            <person name="Anantharaman K."/>
            <person name="Brown C.T."/>
            <person name="Hug L.A."/>
            <person name="Sharon I."/>
            <person name="Castelle C.J."/>
            <person name="Probst A.J."/>
            <person name="Thomas B.C."/>
            <person name="Singh A."/>
            <person name="Wilkins M.J."/>
            <person name="Karaoz U."/>
            <person name="Brodie E.L."/>
            <person name="Williams K.H."/>
            <person name="Hubbard S.S."/>
            <person name="Banfield J.F."/>
        </authorList>
    </citation>
    <scope>NUCLEOTIDE SEQUENCE [LARGE SCALE GENOMIC DNA]</scope>
</reference>
<dbReference type="AlphaFoldDB" id="A0A1F6LNS2"/>
<dbReference type="InterPro" id="IPR052757">
    <property type="entry name" value="Ribosomal_protein_S1"/>
</dbReference>
<dbReference type="PANTHER" id="PTHR47559:SF1">
    <property type="entry name" value="OS03G0844900 PROTEIN"/>
    <property type="match status" value="1"/>
</dbReference>
<evidence type="ECO:0000256" key="1">
    <source>
        <dbReference type="ARBA" id="ARBA00025604"/>
    </source>
</evidence>